<keyword evidence="7 9" id="KW-0472">Membrane</keyword>
<feature type="transmembrane region" description="Helical" evidence="9">
    <location>
        <begin position="360"/>
        <end position="383"/>
    </location>
</feature>
<name>A0AAV7KM40_9METZ</name>
<dbReference type="Pfam" id="PF00083">
    <property type="entry name" value="Sugar_tr"/>
    <property type="match status" value="2"/>
</dbReference>
<dbReference type="Gene3D" id="1.20.1250.20">
    <property type="entry name" value="MFS general substrate transporter like domains"/>
    <property type="match status" value="1"/>
</dbReference>
<dbReference type="InterPro" id="IPR020846">
    <property type="entry name" value="MFS_dom"/>
</dbReference>
<evidence type="ECO:0000256" key="4">
    <source>
        <dbReference type="ARBA" id="ARBA00022448"/>
    </source>
</evidence>
<keyword evidence="4 8" id="KW-0813">Transport</keyword>
<evidence type="ECO:0000256" key="3">
    <source>
        <dbReference type="ARBA" id="ARBA00007004"/>
    </source>
</evidence>
<dbReference type="SUPFAM" id="SSF103473">
    <property type="entry name" value="MFS general substrate transporter"/>
    <property type="match status" value="1"/>
</dbReference>
<reference evidence="11 12" key="1">
    <citation type="journal article" date="2023" name="BMC Biol.">
        <title>The compact genome of the sponge Oopsacas minuta (Hexactinellida) is lacking key metazoan core genes.</title>
        <authorList>
            <person name="Santini S."/>
            <person name="Schenkelaars Q."/>
            <person name="Jourda C."/>
            <person name="Duchesne M."/>
            <person name="Belahbib H."/>
            <person name="Rocher C."/>
            <person name="Selva M."/>
            <person name="Riesgo A."/>
            <person name="Vervoort M."/>
            <person name="Leys S.P."/>
            <person name="Kodjabachian L."/>
            <person name="Le Bivic A."/>
            <person name="Borchiellini C."/>
            <person name="Claverie J.M."/>
            <person name="Renard E."/>
        </authorList>
    </citation>
    <scope>NUCLEOTIDE SEQUENCE [LARGE SCALE GENOMIC DNA]</scope>
    <source>
        <strain evidence="11">SPO-2</strain>
    </source>
</reference>
<dbReference type="EMBL" id="JAKMXF010000015">
    <property type="protein sequence ID" value="KAI6661314.1"/>
    <property type="molecule type" value="Genomic_DNA"/>
</dbReference>
<feature type="domain" description="Major facilitator superfamily (MFS) profile" evidence="10">
    <location>
        <begin position="87"/>
        <end position="552"/>
    </location>
</feature>
<keyword evidence="12" id="KW-1185">Reference proteome</keyword>
<proteinExistence type="inferred from homology"/>
<accession>A0AAV7KM40</accession>
<dbReference type="InterPro" id="IPR005828">
    <property type="entry name" value="MFS_sugar_transport-like"/>
</dbReference>
<feature type="transmembrane region" description="Helical" evidence="9">
    <location>
        <begin position="125"/>
        <end position="145"/>
    </location>
</feature>
<dbReference type="InterPro" id="IPR036259">
    <property type="entry name" value="MFS_trans_sf"/>
</dbReference>
<keyword evidence="6 9" id="KW-1133">Transmembrane helix</keyword>
<organism evidence="11 12">
    <name type="scientific">Oopsacas minuta</name>
    <dbReference type="NCBI Taxonomy" id="111878"/>
    <lineage>
        <taxon>Eukaryota</taxon>
        <taxon>Metazoa</taxon>
        <taxon>Porifera</taxon>
        <taxon>Hexactinellida</taxon>
        <taxon>Hexasterophora</taxon>
        <taxon>Lyssacinosida</taxon>
        <taxon>Leucopsacidae</taxon>
        <taxon>Oopsacas</taxon>
    </lineage>
</organism>
<feature type="transmembrane region" description="Helical" evidence="9">
    <location>
        <begin position="82"/>
        <end position="105"/>
    </location>
</feature>
<comment type="subcellular location">
    <subcellularLocation>
        <location evidence="2">Membrane</location>
        <topology evidence="2">Multi-pass membrane protein</topology>
    </subcellularLocation>
</comment>
<evidence type="ECO:0000313" key="12">
    <source>
        <dbReference type="Proteomes" id="UP001165289"/>
    </source>
</evidence>
<evidence type="ECO:0000256" key="2">
    <source>
        <dbReference type="ARBA" id="ARBA00004141"/>
    </source>
</evidence>
<feature type="transmembrane region" description="Helical" evidence="9">
    <location>
        <begin position="324"/>
        <end position="345"/>
    </location>
</feature>
<comment type="caution">
    <text evidence="11">The sequence shown here is derived from an EMBL/GenBank/DDBJ whole genome shotgun (WGS) entry which is preliminary data.</text>
</comment>
<comment type="catalytic activity">
    <reaction evidence="1">
        <text>D-glucose(out) = D-glucose(in)</text>
        <dbReference type="Rhea" id="RHEA:60376"/>
        <dbReference type="ChEBI" id="CHEBI:4167"/>
    </reaction>
</comment>
<evidence type="ECO:0000256" key="7">
    <source>
        <dbReference type="ARBA" id="ARBA00023136"/>
    </source>
</evidence>
<feature type="transmembrane region" description="Helical" evidence="9">
    <location>
        <begin position="528"/>
        <end position="548"/>
    </location>
</feature>
<comment type="similarity">
    <text evidence="3">Belongs to the major facilitator superfamily. Sugar transporter (TC 2.A.1.1) family. Glucose transporter subfamily.</text>
</comment>
<dbReference type="InterPro" id="IPR003663">
    <property type="entry name" value="Sugar/inositol_transpt"/>
</dbReference>
<dbReference type="GO" id="GO:1904659">
    <property type="term" value="P:D-glucose transmembrane transport"/>
    <property type="evidence" value="ECO:0007669"/>
    <property type="project" value="TreeGrafter"/>
</dbReference>
<evidence type="ECO:0000256" key="9">
    <source>
        <dbReference type="SAM" id="Phobius"/>
    </source>
</evidence>
<dbReference type="InterPro" id="IPR005829">
    <property type="entry name" value="Sugar_transporter_CS"/>
</dbReference>
<feature type="transmembrane region" description="Helical" evidence="9">
    <location>
        <begin position="152"/>
        <end position="170"/>
    </location>
</feature>
<evidence type="ECO:0000259" key="10">
    <source>
        <dbReference type="PROSITE" id="PS50850"/>
    </source>
</evidence>
<sequence length="575" mass="63780">MSLPLIITHLPTCRILFTLCPYILLTAMEIDNVNIKSIPEQDTSDDTPFLPIKSHSNQNITTYNTIHRSIIVNILTKINFNIYIWTAAVLAIAGGILFGYDLGIISGAILQLRNEFCFGIVKSEIVVSSLVAGAIIGSLTGGILVDFLGRKVSIILDSVVFCVGAVILIFSESFWLLVIGRLIIGYGVSLSATAECVYVSEIAPSKKRGMLVSLNELGICLGVLLAYTVSYLFVDKSEGWRYMFGLCIIPAVIQGVGTLFLPRTPRYLLLRSRVELARSTLQKIRGKDTDVSGEFKEMRAAILEEEKYNWWDLFRLKDCMLQRMIIGCMVVLFQQLSGQNSLLYYTPTLLKVLGFPSNQAATLATIGVGANKFLFSIITFFTIDKLGRRPLLLIGISLLAVSMLLLGSLSVAFVDPYLILSSNTVHLSNCDNTTVLTQSEYILPNNLTLSVSEQIHFRITKWLSLILLIVYVGAYEICFGSIGWLLLTELFPPSVRGQAVSLCITVNWVMNFIITVSLLSIYHLLLGYMYIVYGVFCVIGLVCVFFMVPETKGRSLEMISDGLKNRKLCTCLNKS</sequence>
<gene>
    <name evidence="11" type="ORF">LOD99_10038</name>
</gene>
<feature type="transmembrane region" description="Helical" evidence="9">
    <location>
        <begin position="6"/>
        <end position="27"/>
    </location>
</feature>
<evidence type="ECO:0000256" key="8">
    <source>
        <dbReference type="RuleBase" id="RU003346"/>
    </source>
</evidence>
<protein>
    <submittedName>
        <fullName evidence="11">Solute carrier family 2, facilitated glucose transporter member 12-like</fullName>
    </submittedName>
</protein>
<feature type="transmembrane region" description="Helical" evidence="9">
    <location>
        <begin position="240"/>
        <end position="261"/>
    </location>
</feature>
<evidence type="ECO:0000256" key="5">
    <source>
        <dbReference type="ARBA" id="ARBA00022692"/>
    </source>
</evidence>
<dbReference type="PROSITE" id="PS00216">
    <property type="entry name" value="SUGAR_TRANSPORT_1"/>
    <property type="match status" value="2"/>
</dbReference>
<feature type="transmembrane region" description="Helical" evidence="9">
    <location>
        <begin position="176"/>
        <end position="199"/>
    </location>
</feature>
<feature type="transmembrane region" description="Helical" evidence="9">
    <location>
        <begin position="462"/>
        <end position="487"/>
    </location>
</feature>
<dbReference type="AlphaFoldDB" id="A0AAV7KM40"/>
<dbReference type="NCBIfam" id="TIGR00879">
    <property type="entry name" value="SP"/>
    <property type="match status" value="1"/>
</dbReference>
<dbReference type="PANTHER" id="PTHR48023:SF4">
    <property type="entry name" value="D-XYLOSE-PROTON SYMPORTER-LIKE 2"/>
    <property type="match status" value="1"/>
</dbReference>
<keyword evidence="5 9" id="KW-0812">Transmembrane</keyword>
<dbReference type="PANTHER" id="PTHR48023">
    <property type="entry name" value="D-XYLOSE-PROTON SYMPORTER-LIKE 2"/>
    <property type="match status" value="1"/>
</dbReference>
<dbReference type="InterPro" id="IPR050820">
    <property type="entry name" value="MFS_Sugar_Transporter"/>
</dbReference>
<dbReference type="PRINTS" id="PR00171">
    <property type="entry name" value="SUGRTRNSPORT"/>
</dbReference>
<keyword evidence="11" id="KW-0762">Sugar transport</keyword>
<evidence type="ECO:0000256" key="1">
    <source>
        <dbReference type="ARBA" id="ARBA00000618"/>
    </source>
</evidence>
<evidence type="ECO:0000313" key="11">
    <source>
        <dbReference type="EMBL" id="KAI6661314.1"/>
    </source>
</evidence>
<dbReference type="GO" id="GO:0016020">
    <property type="term" value="C:membrane"/>
    <property type="evidence" value="ECO:0007669"/>
    <property type="project" value="UniProtKB-SubCell"/>
</dbReference>
<dbReference type="Proteomes" id="UP001165289">
    <property type="component" value="Unassembled WGS sequence"/>
</dbReference>
<feature type="transmembrane region" description="Helical" evidence="9">
    <location>
        <begin position="499"/>
        <end position="522"/>
    </location>
</feature>
<feature type="transmembrane region" description="Helical" evidence="9">
    <location>
        <begin position="390"/>
        <end position="414"/>
    </location>
</feature>
<evidence type="ECO:0000256" key="6">
    <source>
        <dbReference type="ARBA" id="ARBA00022989"/>
    </source>
</evidence>
<dbReference type="PROSITE" id="PS50850">
    <property type="entry name" value="MFS"/>
    <property type="match status" value="1"/>
</dbReference>
<feature type="transmembrane region" description="Helical" evidence="9">
    <location>
        <begin position="211"/>
        <end position="234"/>
    </location>
</feature>
<dbReference type="GO" id="GO:0022857">
    <property type="term" value="F:transmembrane transporter activity"/>
    <property type="evidence" value="ECO:0007669"/>
    <property type="project" value="InterPro"/>
</dbReference>